<dbReference type="Proteomes" id="UP000272400">
    <property type="component" value="Unassembled WGS sequence"/>
</dbReference>
<evidence type="ECO:0000313" key="2">
    <source>
        <dbReference type="EMBL" id="ROO88096.1"/>
    </source>
</evidence>
<dbReference type="InterPro" id="IPR049244">
    <property type="entry name" value="DUF6879"/>
</dbReference>
<proteinExistence type="predicted"/>
<sequence length="174" mass="19307">MTASTTLEEFTDLLAASARSAVHLEMRDVYAVSDPSYDLWLKGESFDRAEREAMWKDILAELLSRGVVVRRARIVSEPVTDYIAYEHAVTSSTNLAAGELVRWLPRRGAADLALPGTDFWLFDDAVVQWNHFAGDGTVQAGEVSTDAAAVRLCAEAFEAVWERGTDHSAFRLIR</sequence>
<dbReference type="RefSeq" id="WP_123667334.1">
    <property type="nucleotide sequence ID" value="NZ_RJKE01000001.1"/>
</dbReference>
<dbReference type="Pfam" id="PF21806">
    <property type="entry name" value="DUF6879"/>
    <property type="match status" value="1"/>
</dbReference>
<keyword evidence="3" id="KW-1185">Reference proteome</keyword>
<feature type="domain" description="DUF6879" evidence="1">
    <location>
        <begin position="8"/>
        <end position="171"/>
    </location>
</feature>
<protein>
    <recommendedName>
        <fullName evidence="1">DUF6879 domain-containing protein</fullName>
    </recommendedName>
</protein>
<evidence type="ECO:0000259" key="1">
    <source>
        <dbReference type="Pfam" id="PF21806"/>
    </source>
</evidence>
<name>A0A3N1D3M2_9ACTN</name>
<organism evidence="2 3">
    <name type="scientific">Actinocorallia herbida</name>
    <dbReference type="NCBI Taxonomy" id="58109"/>
    <lineage>
        <taxon>Bacteria</taxon>
        <taxon>Bacillati</taxon>
        <taxon>Actinomycetota</taxon>
        <taxon>Actinomycetes</taxon>
        <taxon>Streptosporangiales</taxon>
        <taxon>Thermomonosporaceae</taxon>
        <taxon>Actinocorallia</taxon>
    </lineage>
</organism>
<reference evidence="2 3" key="1">
    <citation type="submission" date="2018-11" db="EMBL/GenBank/DDBJ databases">
        <title>Sequencing the genomes of 1000 actinobacteria strains.</title>
        <authorList>
            <person name="Klenk H.-P."/>
        </authorList>
    </citation>
    <scope>NUCLEOTIDE SEQUENCE [LARGE SCALE GENOMIC DNA]</scope>
    <source>
        <strain evidence="2 3">DSM 44254</strain>
    </source>
</reference>
<evidence type="ECO:0000313" key="3">
    <source>
        <dbReference type="Proteomes" id="UP000272400"/>
    </source>
</evidence>
<comment type="caution">
    <text evidence="2">The sequence shown here is derived from an EMBL/GenBank/DDBJ whole genome shotgun (WGS) entry which is preliminary data.</text>
</comment>
<dbReference type="AlphaFoldDB" id="A0A3N1D3M2"/>
<dbReference type="EMBL" id="RJKE01000001">
    <property type="protein sequence ID" value="ROO88096.1"/>
    <property type="molecule type" value="Genomic_DNA"/>
</dbReference>
<accession>A0A3N1D3M2</accession>
<gene>
    <name evidence="2" type="ORF">EDD29_5754</name>
</gene>
<dbReference type="OrthoDB" id="4562627at2"/>